<dbReference type="Pfam" id="PF02775">
    <property type="entry name" value="TPP_enzyme_C"/>
    <property type="match status" value="1"/>
</dbReference>
<dbReference type="Proteomes" id="UP000238081">
    <property type="component" value="Unassembled WGS sequence"/>
</dbReference>
<evidence type="ECO:0000256" key="3">
    <source>
        <dbReference type="ARBA" id="ARBA00023239"/>
    </source>
</evidence>
<dbReference type="FunFam" id="3.40.50.970:FF:000101">
    <property type="entry name" value="Putative phosphonopyruvate decarboxylase"/>
    <property type="match status" value="1"/>
</dbReference>
<keyword evidence="3" id="KW-0456">Lyase</keyword>
<proteinExistence type="predicted"/>
<dbReference type="GO" id="GO:0033980">
    <property type="term" value="F:phosphonopyruvate decarboxylase activity"/>
    <property type="evidence" value="ECO:0007669"/>
    <property type="project" value="InterPro"/>
</dbReference>
<dbReference type="Pfam" id="PF02776">
    <property type="entry name" value="TPP_enzyme_N"/>
    <property type="match status" value="1"/>
</dbReference>
<dbReference type="GO" id="GO:0032923">
    <property type="term" value="P:organic phosphonate biosynthetic process"/>
    <property type="evidence" value="ECO:0007669"/>
    <property type="project" value="InterPro"/>
</dbReference>
<sequence length="377" mass="42372">MIDVDKFYKKLIKNQIEFFTGVPDSLLKSFCAYIKDTTDEDKNILAANEGNAVGIASGYYLASKKIGLVYMQNSGLGNIVNPIASLDDKLVYNIPVFLLVGWRGEPGKKDEPQHKKQGMITLETLELLNIKHSVIDEFTDDNQAEEIIDKACEYMRETNEPYAVVVKKNAFKEYELKNSIYNDFEMSREEAIETMLDSINDSSVIVSTTGMISRELFELRDKKKQEHNRDFLTVGSMGHASQIALGIAMTEKSRNIYCFDGDGAMLMHLGGIPVIGNKKPENFKHILFNNGAHDSVGGQDTVGLNINIPLIAEASGYVKVYSCSTKEELKRYSQIIRECKGPALLEIKVRKGARKDLGRPNKTPIENKEAFMNFIRQ</sequence>
<accession>A0A2S7F907</accession>
<dbReference type="InterPro" id="IPR011766">
    <property type="entry name" value="TPP_enzyme_TPP-bd"/>
</dbReference>
<dbReference type="PANTHER" id="PTHR42818:SF1">
    <property type="entry name" value="SULFOPYRUVATE DECARBOXYLASE"/>
    <property type="match status" value="1"/>
</dbReference>
<dbReference type="CDD" id="cd03371">
    <property type="entry name" value="TPP_PpyrDC"/>
    <property type="match status" value="1"/>
</dbReference>
<dbReference type="NCBIfam" id="TIGR03297">
    <property type="entry name" value="Ppyr-DeCO2ase"/>
    <property type="match status" value="1"/>
</dbReference>
<reference evidence="6 7" key="1">
    <citation type="submission" date="2016-01" db="EMBL/GenBank/DDBJ databases">
        <title>Characterization of the Clostridium difficile lineages that are prevalent in Hong Kong and China.</title>
        <authorList>
            <person name="Kwok J.S.-L."/>
            <person name="Lam W.-Y."/>
            <person name="Ip M."/>
            <person name="Chan T.-F."/>
            <person name="Hawkey P.M."/>
            <person name="Tsui S.K.-W."/>
        </authorList>
    </citation>
    <scope>NUCLEOTIDE SEQUENCE [LARGE SCALE GENOMIC DNA]</scope>
    <source>
        <strain evidence="6 7">300064</strain>
    </source>
</reference>
<keyword evidence="2" id="KW-0786">Thiamine pyrophosphate</keyword>
<evidence type="ECO:0000256" key="2">
    <source>
        <dbReference type="ARBA" id="ARBA00023052"/>
    </source>
</evidence>
<dbReference type="InterPro" id="IPR051818">
    <property type="entry name" value="TPP_dependent_decarboxylase"/>
</dbReference>
<organism evidence="6 7">
    <name type="scientific">Clostridium butyricum</name>
    <dbReference type="NCBI Taxonomy" id="1492"/>
    <lineage>
        <taxon>Bacteria</taxon>
        <taxon>Bacillati</taxon>
        <taxon>Bacillota</taxon>
        <taxon>Clostridia</taxon>
        <taxon>Eubacteriales</taxon>
        <taxon>Clostridiaceae</taxon>
        <taxon>Clostridium</taxon>
    </lineage>
</organism>
<comment type="caution">
    <text evidence="6">The sequence shown here is derived from an EMBL/GenBank/DDBJ whole genome shotgun (WGS) entry which is preliminary data.</text>
</comment>
<dbReference type="CDD" id="cd07035">
    <property type="entry name" value="TPP_PYR_POX_like"/>
    <property type="match status" value="1"/>
</dbReference>
<evidence type="ECO:0000313" key="6">
    <source>
        <dbReference type="EMBL" id="PPV13903.1"/>
    </source>
</evidence>
<dbReference type="EMBL" id="LRDH01000116">
    <property type="protein sequence ID" value="PPV13903.1"/>
    <property type="molecule type" value="Genomic_DNA"/>
</dbReference>
<evidence type="ECO:0000256" key="1">
    <source>
        <dbReference type="ARBA" id="ARBA00022793"/>
    </source>
</evidence>
<dbReference type="InterPro" id="IPR017684">
    <property type="entry name" value="Phosphono-pyrv_decarboxylase"/>
</dbReference>
<keyword evidence="1" id="KW-0210">Decarboxylase</keyword>
<dbReference type="SUPFAM" id="SSF52518">
    <property type="entry name" value="Thiamin diphosphate-binding fold (THDP-binding)"/>
    <property type="match status" value="2"/>
</dbReference>
<keyword evidence="6" id="KW-0670">Pyruvate</keyword>
<dbReference type="InterPro" id="IPR012001">
    <property type="entry name" value="Thiamin_PyroP_enz_TPP-bd_dom"/>
</dbReference>
<gene>
    <name evidence="6" type="ORF">AWN73_15660</name>
</gene>
<evidence type="ECO:0000313" key="7">
    <source>
        <dbReference type="Proteomes" id="UP000238081"/>
    </source>
</evidence>
<dbReference type="PANTHER" id="PTHR42818">
    <property type="entry name" value="SULFOPYRUVATE DECARBOXYLASE SUBUNIT ALPHA"/>
    <property type="match status" value="1"/>
</dbReference>
<evidence type="ECO:0000259" key="4">
    <source>
        <dbReference type="Pfam" id="PF02775"/>
    </source>
</evidence>
<dbReference type="Gene3D" id="3.40.50.970">
    <property type="match status" value="2"/>
</dbReference>
<dbReference type="GO" id="GO:0030976">
    <property type="term" value="F:thiamine pyrophosphate binding"/>
    <property type="evidence" value="ECO:0007669"/>
    <property type="project" value="InterPro"/>
</dbReference>
<dbReference type="AlphaFoldDB" id="A0A2S7F907"/>
<evidence type="ECO:0000259" key="5">
    <source>
        <dbReference type="Pfam" id="PF02776"/>
    </source>
</evidence>
<dbReference type="FunFam" id="3.40.50.970:FF:000100">
    <property type="entry name" value="Putative phosphonopyruvate decarboxylase"/>
    <property type="match status" value="1"/>
</dbReference>
<dbReference type="InterPro" id="IPR029061">
    <property type="entry name" value="THDP-binding"/>
</dbReference>
<feature type="domain" description="Thiamine pyrophosphate enzyme TPP-binding" evidence="4">
    <location>
        <begin position="226"/>
        <end position="347"/>
    </location>
</feature>
<name>A0A2S7F907_CLOBU</name>
<protein>
    <submittedName>
        <fullName evidence="6">Phosphonopyruvate decarboxylase</fullName>
    </submittedName>
</protein>
<dbReference type="RefSeq" id="WP_043662436.1">
    <property type="nucleotide sequence ID" value="NZ_CP053374.1"/>
</dbReference>
<feature type="domain" description="Thiamine pyrophosphate enzyme N-terminal TPP-binding" evidence="5">
    <location>
        <begin position="8"/>
        <end position="117"/>
    </location>
</feature>